<protein>
    <submittedName>
        <fullName evidence="1">Uncharacterized protein</fullName>
    </submittedName>
</protein>
<evidence type="ECO:0000313" key="1">
    <source>
        <dbReference type="EMBL" id="KAA6396618.1"/>
    </source>
</evidence>
<accession>A0A5J4WP59</accession>
<organism evidence="1 2">
    <name type="scientific">Streblomastix strix</name>
    <dbReference type="NCBI Taxonomy" id="222440"/>
    <lineage>
        <taxon>Eukaryota</taxon>
        <taxon>Metamonada</taxon>
        <taxon>Preaxostyla</taxon>
        <taxon>Oxymonadida</taxon>
        <taxon>Streblomastigidae</taxon>
        <taxon>Streblomastix</taxon>
    </lineage>
</organism>
<comment type="caution">
    <text evidence="1">The sequence shown here is derived from an EMBL/GenBank/DDBJ whole genome shotgun (WGS) entry which is preliminary data.</text>
</comment>
<proteinExistence type="predicted"/>
<gene>
    <name evidence="1" type="ORF">EZS28_007854</name>
</gene>
<reference evidence="1 2" key="1">
    <citation type="submission" date="2019-03" db="EMBL/GenBank/DDBJ databases">
        <title>Single cell metagenomics reveals metabolic interactions within the superorganism composed of flagellate Streblomastix strix and complex community of Bacteroidetes bacteria on its surface.</title>
        <authorList>
            <person name="Treitli S.C."/>
            <person name="Kolisko M."/>
            <person name="Husnik F."/>
            <person name="Keeling P."/>
            <person name="Hampl V."/>
        </authorList>
    </citation>
    <scope>NUCLEOTIDE SEQUENCE [LARGE SCALE GENOMIC DNA]</scope>
    <source>
        <strain evidence="1">ST1C</strain>
    </source>
</reference>
<name>A0A5J4WP59_9EUKA</name>
<evidence type="ECO:0000313" key="2">
    <source>
        <dbReference type="Proteomes" id="UP000324800"/>
    </source>
</evidence>
<dbReference type="EMBL" id="SNRW01001383">
    <property type="protein sequence ID" value="KAA6396618.1"/>
    <property type="molecule type" value="Genomic_DNA"/>
</dbReference>
<sequence>MKLELLVVQLLRSTEVIDALFVACMKLATDIYLPDIQRPLTLRSLDDITYPLFPPLSVIHDRVIDPPLLENRYPLPLGFIVMLLNSVLPQLLQNCALRFNVLSVNIRSQPETQYK</sequence>
<dbReference type="Proteomes" id="UP000324800">
    <property type="component" value="Unassembled WGS sequence"/>
</dbReference>
<dbReference type="AlphaFoldDB" id="A0A5J4WP59"/>